<dbReference type="KEGG" id="vra:106774013"/>
<feature type="region of interest" description="Disordered" evidence="1">
    <location>
        <begin position="1"/>
        <end position="23"/>
    </location>
</feature>
<protein>
    <submittedName>
        <fullName evidence="4">Phytoene dehydrogenase, chloroplastic/chromoplastic</fullName>
    </submittedName>
</protein>
<organism evidence="3 4">
    <name type="scientific">Vigna radiata var. radiata</name>
    <name type="common">Mung bean</name>
    <name type="synonym">Phaseolus aureus</name>
    <dbReference type="NCBI Taxonomy" id="3916"/>
    <lineage>
        <taxon>Eukaryota</taxon>
        <taxon>Viridiplantae</taxon>
        <taxon>Streptophyta</taxon>
        <taxon>Embryophyta</taxon>
        <taxon>Tracheophyta</taxon>
        <taxon>Spermatophyta</taxon>
        <taxon>Magnoliopsida</taxon>
        <taxon>eudicotyledons</taxon>
        <taxon>Gunneridae</taxon>
        <taxon>Pentapetalae</taxon>
        <taxon>rosids</taxon>
        <taxon>fabids</taxon>
        <taxon>Fabales</taxon>
        <taxon>Fabaceae</taxon>
        <taxon>Papilionoideae</taxon>
        <taxon>50 kb inversion clade</taxon>
        <taxon>NPAAA clade</taxon>
        <taxon>indigoferoid/millettioid clade</taxon>
        <taxon>Phaseoleae</taxon>
        <taxon>Vigna</taxon>
    </lineage>
</organism>
<reference evidence="4" key="2">
    <citation type="submission" date="2025-08" db="UniProtKB">
        <authorList>
            <consortium name="RefSeq"/>
        </authorList>
    </citation>
    <scope>IDENTIFICATION</scope>
    <source>
        <tissue evidence="4">Leaf</tissue>
    </source>
</reference>
<dbReference type="SUPFAM" id="SSF51905">
    <property type="entry name" value="FAD/NAD(P)-binding domain"/>
    <property type="match status" value="1"/>
</dbReference>
<dbReference type="GeneID" id="106774013"/>
<feature type="compositionally biased region" description="Basic and acidic residues" evidence="1">
    <location>
        <begin position="1"/>
        <end position="11"/>
    </location>
</feature>
<dbReference type="Proteomes" id="UP000087766">
    <property type="component" value="Chromosome 9"/>
</dbReference>
<name>A0A1S3VD56_VIGRR</name>
<evidence type="ECO:0000256" key="1">
    <source>
        <dbReference type="SAM" id="MobiDB-lite"/>
    </source>
</evidence>
<reference evidence="3" key="1">
    <citation type="journal article" date="2014" name="Nat. Commun.">
        <title>Genome sequence of mungbean and insights into evolution within Vigna species.</title>
        <authorList>
            <person name="Kang Y.J."/>
            <person name="Kim S.K."/>
            <person name="Kim M.Y."/>
            <person name="Lestari P."/>
            <person name="Kim K.H."/>
            <person name="Ha B.K."/>
            <person name="Jun T.H."/>
            <person name="Hwang W.J."/>
            <person name="Lee T."/>
            <person name="Lee J."/>
            <person name="Shim S."/>
            <person name="Yoon M.Y."/>
            <person name="Jang Y.E."/>
            <person name="Han K.S."/>
            <person name="Taeprayoon P."/>
            <person name="Yoon N."/>
            <person name="Somta P."/>
            <person name="Tanya P."/>
            <person name="Kim K.S."/>
            <person name="Gwag J.G."/>
            <person name="Moon J.K."/>
            <person name="Lee Y.H."/>
            <person name="Park B.S."/>
            <person name="Bombarely A."/>
            <person name="Doyle J.J."/>
            <person name="Jackson S.A."/>
            <person name="Schafleitner R."/>
            <person name="Srinives P."/>
            <person name="Varshney R.K."/>
            <person name="Lee S.H."/>
        </authorList>
    </citation>
    <scope>NUCLEOTIDE SEQUENCE [LARGE SCALE GENOMIC DNA]</scope>
    <source>
        <strain evidence="3">cv. VC1973A</strain>
    </source>
</reference>
<gene>
    <name evidence="4" type="primary">LOC106774013</name>
</gene>
<proteinExistence type="predicted"/>
<evidence type="ECO:0000313" key="4">
    <source>
        <dbReference type="RefSeq" id="XP_014516291.1"/>
    </source>
</evidence>
<dbReference type="InterPro" id="IPR002937">
    <property type="entry name" value="Amino_oxidase"/>
</dbReference>
<feature type="domain" description="Amine oxidase" evidence="2">
    <location>
        <begin position="105"/>
        <end position="514"/>
    </location>
</feature>
<dbReference type="OrthoDB" id="5046242at2759"/>
<dbReference type="Gene3D" id="3.90.660.20">
    <property type="entry name" value="Protoporphyrinogen oxidase, mitochondrial, domain 2"/>
    <property type="match status" value="1"/>
</dbReference>
<dbReference type="PANTHER" id="PTHR42841">
    <property type="entry name" value="AMINE OXIDASE"/>
    <property type="match status" value="1"/>
</dbReference>
<evidence type="ECO:0000313" key="3">
    <source>
        <dbReference type="Proteomes" id="UP000087766"/>
    </source>
</evidence>
<sequence>MRDCINPRKEMASTSASPPKPIHQNQTLLLKKNERFLSLTENLIQIPMTTITLFSAPCTNLSFSSPPKRFRFNPQSSAQLSPTSSSPLQNPSLPKTGVIVIGAGLAGLAAATHLNSNNIPFLLLEASDAVGGRVRTDIVDGFLLDRGFQIFITAYPEAQKLLDYQSLNLQKFYSGARIFYDGRFHTVADPLRHFWDSAKSLTNPIGSPIDKLLIGSTRIGVLSKSNEEIFAAEEVPTIALLKKLGFSDSIIGRFFRPFFGGIFFDPNLETTSRLFDFIFKCLALGDNTLPARGISAIPEQLAARLPTGSILLNSRAVSVDLDDSKTPLVRLKNGDVLKSELGVIVAVEEPAAVELLAGRISQVPKKPVRSTVCLYFTANRDQIPVEDPVLFLNGSGKGIVNNMFFATNVAPSYGPPDKALVSVSLIGLFEGVSDDELVGKAIEELSGWFGGKLVSKWKHLRSYRIGFAQPNQCPPTDLKKNPRVESGLYVCGDYLTCATFDGALVSGRRASESLLKDRALTPSS</sequence>
<dbReference type="RefSeq" id="XP_014516291.1">
    <property type="nucleotide sequence ID" value="XM_014660805.2"/>
</dbReference>
<dbReference type="GO" id="GO:0016491">
    <property type="term" value="F:oxidoreductase activity"/>
    <property type="evidence" value="ECO:0007669"/>
    <property type="project" value="InterPro"/>
</dbReference>
<dbReference type="InterPro" id="IPR036188">
    <property type="entry name" value="FAD/NAD-bd_sf"/>
</dbReference>
<dbReference type="Pfam" id="PF01593">
    <property type="entry name" value="Amino_oxidase"/>
    <property type="match status" value="1"/>
</dbReference>
<dbReference type="AlphaFoldDB" id="A0A1S3VD56"/>
<dbReference type="Gene3D" id="3.50.50.60">
    <property type="entry name" value="FAD/NAD(P)-binding domain"/>
    <property type="match status" value="2"/>
</dbReference>
<keyword evidence="3" id="KW-1185">Reference proteome</keyword>
<feature type="compositionally biased region" description="Polar residues" evidence="1">
    <location>
        <begin position="12"/>
        <end position="23"/>
    </location>
</feature>
<dbReference type="STRING" id="3916.A0A1S3VD56"/>
<accession>A0A1S3VD56</accession>
<evidence type="ECO:0000259" key="2">
    <source>
        <dbReference type="Pfam" id="PF01593"/>
    </source>
</evidence>